<evidence type="ECO:0000256" key="1">
    <source>
        <dbReference type="ARBA" id="ARBA00022801"/>
    </source>
</evidence>
<reference evidence="5" key="1">
    <citation type="journal article" date="2019" name="Int. J. Syst. Evol. Microbiol.">
        <title>The Global Catalogue of Microorganisms (GCM) 10K type strain sequencing project: providing services to taxonomists for standard genome sequencing and annotation.</title>
        <authorList>
            <consortium name="The Broad Institute Genomics Platform"/>
            <consortium name="The Broad Institute Genome Sequencing Center for Infectious Disease"/>
            <person name="Wu L."/>
            <person name="Ma J."/>
        </authorList>
    </citation>
    <scope>NUCLEOTIDE SEQUENCE [LARGE SCALE GENOMIC DNA]</scope>
    <source>
        <strain evidence="5">JCM 17460</strain>
    </source>
</reference>
<dbReference type="Gene3D" id="3.40.50.10890">
    <property type="match status" value="1"/>
</dbReference>
<feature type="domain" description="Metallo-beta-lactamase" evidence="2">
    <location>
        <begin position="43"/>
        <end position="256"/>
    </location>
</feature>
<keyword evidence="5" id="KW-1185">Reference proteome</keyword>
<gene>
    <name evidence="4" type="ORF">GCM10022263_01820</name>
</gene>
<dbReference type="InterPro" id="IPR022712">
    <property type="entry name" value="Beta_Casp"/>
</dbReference>
<dbReference type="Pfam" id="PF07521">
    <property type="entry name" value="RMMBL"/>
    <property type="match status" value="1"/>
</dbReference>
<dbReference type="InterPro" id="IPR001279">
    <property type="entry name" value="Metallo-B-lactamas"/>
</dbReference>
<dbReference type="Pfam" id="PF00753">
    <property type="entry name" value="Lactamase_B"/>
    <property type="match status" value="1"/>
</dbReference>
<dbReference type="InterPro" id="IPR011108">
    <property type="entry name" value="RMMBL"/>
</dbReference>
<comment type="caution">
    <text evidence="4">The sequence shown here is derived from an EMBL/GenBank/DDBJ whole genome shotgun (WGS) entry which is preliminary data.</text>
</comment>
<dbReference type="Gene3D" id="3.60.15.10">
    <property type="entry name" value="Ribonuclease Z/Hydroxyacylglutathione hydrolase-like"/>
    <property type="match status" value="1"/>
</dbReference>
<dbReference type="CDD" id="cd16295">
    <property type="entry name" value="TTHA0252-CPSF-like_MBL-fold"/>
    <property type="match status" value="1"/>
</dbReference>
<dbReference type="SMART" id="SM00849">
    <property type="entry name" value="Lactamase_B"/>
    <property type="match status" value="1"/>
</dbReference>
<proteinExistence type="predicted"/>
<accession>A0ABP6UTB6</accession>
<dbReference type="SUPFAM" id="SSF56281">
    <property type="entry name" value="Metallo-hydrolase/oxidoreductase"/>
    <property type="match status" value="1"/>
</dbReference>
<dbReference type="InterPro" id="IPR050698">
    <property type="entry name" value="MBL"/>
</dbReference>
<sequence length="487" mass="51967">MPTNPVPVASAALADPTRRRVMPGTAGPASPILTFLGAVGTVTGSCFLLEHATSRVLVDAGLYQGPGELRRRNWEPFAIDPRSLDAVVLTHAHLDHCGQLPRLVKDGFDGPIYCSAETAALAAIVLRDSAHLLEEEARYANESGWTRHRPALPLYSAQDVEQTLRHLVPVLYDERRELTTTVGVRLHPAGHILGSATLEVDIAGEVVVFSGDLGRAGHPLLEPPAPPAAATALVLESTYGNRVHPPAEPDVLAGAVRRTIGRGGTVLIPAFAVDRTELVLLELERLERAGLIPRVPIYVDSPMALEALGVYLRALHDGSPQLRGDRAAALERLGALDLHSVRDAGESQRLNAPDQPCIIVSASGMATGGRIVHHLAHQLPDSRNCVVLTGYQAPGTRGRQLQDGARHVKIHGHYVPVRAEVVDIPDFSVHADADDLVAWVASAPAPPTTVYVVHGEPDSAAALAERIEDELGICAVVPTLAERVRVD</sequence>
<name>A0ABP6UTB6_9ACTN</name>
<evidence type="ECO:0000259" key="3">
    <source>
        <dbReference type="SMART" id="SM01027"/>
    </source>
</evidence>
<organism evidence="4 5">
    <name type="scientific">Nocardioides daeguensis</name>
    <dbReference type="NCBI Taxonomy" id="908359"/>
    <lineage>
        <taxon>Bacteria</taxon>
        <taxon>Bacillati</taxon>
        <taxon>Actinomycetota</taxon>
        <taxon>Actinomycetes</taxon>
        <taxon>Propionibacteriales</taxon>
        <taxon>Nocardioidaceae</taxon>
        <taxon>Nocardioides</taxon>
    </lineage>
</organism>
<evidence type="ECO:0000313" key="4">
    <source>
        <dbReference type="EMBL" id="GAA3517802.1"/>
    </source>
</evidence>
<dbReference type="Pfam" id="PF10996">
    <property type="entry name" value="Beta-Casp"/>
    <property type="match status" value="1"/>
</dbReference>
<dbReference type="RefSeq" id="WP_246592684.1">
    <property type="nucleotide sequence ID" value="NZ_BAABBB010000003.1"/>
</dbReference>
<feature type="domain" description="Beta-Casp" evidence="3">
    <location>
        <begin position="276"/>
        <end position="401"/>
    </location>
</feature>
<dbReference type="PANTHER" id="PTHR11203">
    <property type="entry name" value="CLEAVAGE AND POLYADENYLATION SPECIFICITY FACTOR FAMILY MEMBER"/>
    <property type="match status" value="1"/>
</dbReference>
<dbReference type="Proteomes" id="UP001500301">
    <property type="component" value="Unassembled WGS sequence"/>
</dbReference>
<dbReference type="EMBL" id="BAABBB010000003">
    <property type="protein sequence ID" value="GAA3517802.1"/>
    <property type="molecule type" value="Genomic_DNA"/>
</dbReference>
<dbReference type="InterPro" id="IPR036866">
    <property type="entry name" value="RibonucZ/Hydroxyglut_hydro"/>
</dbReference>
<evidence type="ECO:0000259" key="2">
    <source>
        <dbReference type="SMART" id="SM00849"/>
    </source>
</evidence>
<dbReference type="SMART" id="SM01027">
    <property type="entry name" value="Beta-Casp"/>
    <property type="match status" value="1"/>
</dbReference>
<dbReference type="PANTHER" id="PTHR11203:SF37">
    <property type="entry name" value="INTEGRATOR COMPLEX SUBUNIT 11"/>
    <property type="match status" value="1"/>
</dbReference>
<protein>
    <submittedName>
        <fullName evidence="4">MBL fold metallo-hydrolase</fullName>
    </submittedName>
</protein>
<keyword evidence="1" id="KW-0378">Hydrolase</keyword>
<evidence type="ECO:0000313" key="5">
    <source>
        <dbReference type="Proteomes" id="UP001500301"/>
    </source>
</evidence>